<evidence type="ECO:0000259" key="1">
    <source>
        <dbReference type="Pfam" id="PF20731"/>
    </source>
</evidence>
<gene>
    <name evidence="2" type="ORF">DNK47_02685</name>
</gene>
<sequence length="183" mass="21410">MLTVEDLEEAEALQTIVLPLIVPTVEEVLTSKNLDLSKSDLNACYSKPLINEKTGKEQSWYDVQLTVDSKDYLPSRKEWFYMATDNGYLFKACFVGKKIKKLSTFEDKRIIGMWIKNRLFAWEALDKFDFVNQDKRRMGIVTKEALDYYGGDTIFIKKTNKTKKDNHGIARDVWFIYFPHEIN</sequence>
<name>A0A328PT20_9MOLU</name>
<dbReference type="AlphaFoldDB" id="A0A328PT20"/>
<dbReference type="Proteomes" id="UP000249762">
    <property type="component" value="Unassembled WGS sequence"/>
</dbReference>
<keyword evidence="3" id="KW-1185">Reference proteome</keyword>
<protein>
    <recommendedName>
        <fullName evidence="1">Restriction endonuclease type II NgoFVII C-terminal B3-like DNA-binding domain-containing protein</fullName>
    </recommendedName>
</protein>
<dbReference type="Pfam" id="PF20731">
    <property type="entry name" value="RE_NgoFVII_C"/>
    <property type="match status" value="1"/>
</dbReference>
<organism evidence="2 3">
    <name type="scientific">Mycoplasma wenyonii</name>
    <dbReference type="NCBI Taxonomy" id="65123"/>
    <lineage>
        <taxon>Bacteria</taxon>
        <taxon>Bacillati</taxon>
        <taxon>Mycoplasmatota</taxon>
        <taxon>Mollicutes</taxon>
        <taxon>Mycoplasmataceae</taxon>
        <taxon>Mycoplasma</taxon>
    </lineage>
</organism>
<dbReference type="OrthoDB" id="4404208at2"/>
<feature type="domain" description="Restriction endonuclease type II NgoFVII C-terminal B3-like DNA-binding" evidence="1">
    <location>
        <begin position="33"/>
        <end position="156"/>
    </location>
</feature>
<proteinExistence type="predicted"/>
<comment type="caution">
    <text evidence="2">The sequence shown here is derived from an EMBL/GenBank/DDBJ whole genome shotgun (WGS) entry which is preliminary data.</text>
</comment>
<dbReference type="EMBL" id="QKVO01000013">
    <property type="protein sequence ID" value="RAO94880.1"/>
    <property type="molecule type" value="Genomic_DNA"/>
</dbReference>
<evidence type="ECO:0000313" key="2">
    <source>
        <dbReference type="EMBL" id="RAO94880.1"/>
    </source>
</evidence>
<evidence type="ECO:0000313" key="3">
    <source>
        <dbReference type="Proteomes" id="UP000249762"/>
    </source>
</evidence>
<dbReference type="InterPro" id="IPR048923">
    <property type="entry name" value="RE_NgoFVII_C"/>
</dbReference>
<dbReference type="RefSeq" id="WP_112665710.1">
    <property type="nucleotide sequence ID" value="NZ_QKVO01000013.1"/>
</dbReference>
<accession>A0A328PT20</accession>
<reference evidence="3" key="1">
    <citation type="submission" date="2018-06" db="EMBL/GenBank/DDBJ databases">
        <authorList>
            <person name="Martinez Ocampo F."/>
            <person name="Quiroz Castaneda R.E."/>
            <person name="Rojas Lopez X."/>
        </authorList>
    </citation>
    <scope>NUCLEOTIDE SEQUENCE [LARGE SCALE GENOMIC DNA]</scope>
    <source>
        <strain evidence="3">INIFAP02</strain>
    </source>
</reference>